<dbReference type="NCBIfam" id="TIGR02254">
    <property type="entry name" value="YjjG_YfnB"/>
    <property type="match status" value="1"/>
</dbReference>
<sequence>MLLKNITDVFFDLDHTLWDFDKNSEMAFDTIFKKNHPDVYTTSFIEKYIPINQACWKLYQKDQISHDQLRYDRLKLSFDALGYAISDAAIHQMAIDYIELLPENNFLFEGTIDILEYLHKKYTLHIITNGFAAVQDKKVRNSNLEIYFKTITNSEMAGVKKPNPIIFEHALEVANTKKEQSVMIGDCLDADVNGAINAGLTAIFFNPNQVPVDPEIKQVKHLLELQNFL</sequence>
<proteinExistence type="predicted"/>
<dbReference type="EC" id="3.-.-.-" evidence="1"/>
<dbReference type="RefSeq" id="WP_064716192.1">
    <property type="nucleotide sequence ID" value="NZ_JMTM01000065.1"/>
</dbReference>
<dbReference type="InterPro" id="IPR041492">
    <property type="entry name" value="HAD_2"/>
</dbReference>
<dbReference type="InterPro" id="IPR023198">
    <property type="entry name" value="PGP-like_dom2"/>
</dbReference>
<dbReference type="AlphaFoldDB" id="A0A199XPK8"/>
<evidence type="ECO:0000313" key="1">
    <source>
        <dbReference type="EMBL" id="OAZ03186.1"/>
    </source>
</evidence>
<keyword evidence="1" id="KW-0378">Hydrolase</keyword>
<dbReference type="InterPro" id="IPR023214">
    <property type="entry name" value="HAD_sf"/>
</dbReference>
<dbReference type="NCBIfam" id="TIGR01549">
    <property type="entry name" value="HAD-SF-IA-v1"/>
    <property type="match status" value="1"/>
</dbReference>
<keyword evidence="2" id="KW-1185">Reference proteome</keyword>
<name>A0A199XPK8_9FLAO</name>
<dbReference type="EMBL" id="JMTM01000065">
    <property type="protein sequence ID" value="OAZ03186.1"/>
    <property type="molecule type" value="Genomic_DNA"/>
</dbReference>
<dbReference type="PANTHER" id="PTHR47478">
    <property type="match status" value="1"/>
</dbReference>
<protein>
    <submittedName>
        <fullName evidence="1">Putative HAD-hydrolase YfnB</fullName>
        <ecNumber evidence="1">3.-.-.-</ecNumber>
    </submittedName>
</protein>
<dbReference type="GO" id="GO:0008253">
    <property type="term" value="F:5'-nucleotidase activity"/>
    <property type="evidence" value="ECO:0007669"/>
    <property type="project" value="InterPro"/>
</dbReference>
<dbReference type="Proteomes" id="UP000093807">
    <property type="component" value="Unassembled WGS sequence"/>
</dbReference>
<accession>A0A199XPK8</accession>
<dbReference type="SUPFAM" id="SSF56784">
    <property type="entry name" value="HAD-like"/>
    <property type="match status" value="1"/>
</dbReference>
<dbReference type="InterPro" id="IPR036412">
    <property type="entry name" value="HAD-like_sf"/>
</dbReference>
<dbReference type="SFLD" id="SFLDS00003">
    <property type="entry name" value="Haloacid_Dehalogenase"/>
    <property type="match status" value="1"/>
</dbReference>
<dbReference type="InterPro" id="IPR006439">
    <property type="entry name" value="HAD-SF_hydro_IA"/>
</dbReference>
<organism evidence="1 2">
    <name type="scientific">Flavobacterium succinicans</name>
    <dbReference type="NCBI Taxonomy" id="29536"/>
    <lineage>
        <taxon>Bacteria</taxon>
        <taxon>Pseudomonadati</taxon>
        <taxon>Bacteroidota</taxon>
        <taxon>Flavobacteriia</taxon>
        <taxon>Flavobacteriales</taxon>
        <taxon>Flavobacteriaceae</taxon>
        <taxon>Flavobacterium</taxon>
    </lineage>
</organism>
<reference evidence="1 2" key="1">
    <citation type="submission" date="2016-06" db="EMBL/GenBank/DDBJ databases">
        <title>Draft genome sequence of Flavobacterium succinicans strain DD5b.</title>
        <authorList>
            <person name="Poehlein A."/>
            <person name="Daniel R."/>
            <person name="Simeonova D.D."/>
        </authorList>
    </citation>
    <scope>NUCLEOTIDE SEQUENCE [LARGE SCALE GENOMIC DNA]</scope>
    <source>
        <strain evidence="1 2">DD5b</strain>
    </source>
</reference>
<gene>
    <name evidence="1" type="primary">yfnB</name>
    <name evidence="1" type="ORF">FLB_24320</name>
</gene>
<comment type="caution">
    <text evidence="1">The sequence shown here is derived from an EMBL/GenBank/DDBJ whole genome shotgun (WGS) entry which is preliminary data.</text>
</comment>
<dbReference type="Gene3D" id="3.40.50.1000">
    <property type="entry name" value="HAD superfamily/HAD-like"/>
    <property type="match status" value="1"/>
</dbReference>
<dbReference type="InterPro" id="IPR011951">
    <property type="entry name" value="HAD-SF_hydro_IA_YjjG/PynA"/>
</dbReference>
<dbReference type="PATRIC" id="fig|29536.5.peg.2531"/>
<dbReference type="Gene3D" id="1.10.150.240">
    <property type="entry name" value="Putative phosphatase, domain 2"/>
    <property type="match status" value="1"/>
</dbReference>
<dbReference type="Pfam" id="PF13419">
    <property type="entry name" value="HAD_2"/>
    <property type="match status" value="1"/>
</dbReference>
<dbReference type="InterPro" id="IPR052550">
    <property type="entry name" value="Pyrimidine_5'-ntase_YjjG"/>
</dbReference>
<evidence type="ECO:0000313" key="2">
    <source>
        <dbReference type="Proteomes" id="UP000093807"/>
    </source>
</evidence>
<dbReference type="PANTHER" id="PTHR47478:SF1">
    <property type="entry name" value="PYRIMIDINE 5'-NUCLEOTIDASE YJJG"/>
    <property type="match status" value="1"/>
</dbReference>
<dbReference type="SFLD" id="SFLDG01129">
    <property type="entry name" value="C1.5:_HAD__Beta-PGM__Phosphata"/>
    <property type="match status" value="1"/>
</dbReference>